<evidence type="ECO:0000313" key="2">
    <source>
        <dbReference type="Proteomes" id="UP000499080"/>
    </source>
</evidence>
<dbReference type="EMBL" id="BGPR01000360">
    <property type="protein sequence ID" value="GBM15489.1"/>
    <property type="molecule type" value="Genomic_DNA"/>
</dbReference>
<sequence length="102" mass="11566">MLMIAYRCLENQGVAIGFMAPPIAEGAIRKLAGKERRMSGLDDKGLCWNERSRFSSYCKDAFPLDCSLRVRHRWKLLLVFVRLSVMPCKICSGSNSFSSFLL</sequence>
<accession>A0A4Y2DH01</accession>
<organism evidence="1 2">
    <name type="scientific">Araneus ventricosus</name>
    <name type="common">Orbweaver spider</name>
    <name type="synonym">Epeira ventricosa</name>
    <dbReference type="NCBI Taxonomy" id="182803"/>
    <lineage>
        <taxon>Eukaryota</taxon>
        <taxon>Metazoa</taxon>
        <taxon>Ecdysozoa</taxon>
        <taxon>Arthropoda</taxon>
        <taxon>Chelicerata</taxon>
        <taxon>Arachnida</taxon>
        <taxon>Araneae</taxon>
        <taxon>Araneomorphae</taxon>
        <taxon>Entelegynae</taxon>
        <taxon>Araneoidea</taxon>
        <taxon>Araneidae</taxon>
        <taxon>Araneus</taxon>
    </lineage>
</organism>
<keyword evidence="2" id="KW-1185">Reference proteome</keyword>
<protein>
    <submittedName>
        <fullName evidence="1">Uncharacterized protein</fullName>
    </submittedName>
</protein>
<name>A0A4Y2DH01_ARAVE</name>
<comment type="caution">
    <text evidence="1">The sequence shown here is derived from an EMBL/GenBank/DDBJ whole genome shotgun (WGS) entry which is preliminary data.</text>
</comment>
<dbReference type="AlphaFoldDB" id="A0A4Y2DH01"/>
<reference evidence="1 2" key="1">
    <citation type="journal article" date="2019" name="Sci. Rep.">
        <title>Orb-weaving spider Araneus ventricosus genome elucidates the spidroin gene catalogue.</title>
        <authorList>
            <person name="Kono N."/>
            <person name="Nakamura H."/>
            <person name="Ohtoshi R."/>
            <person name="Moran D.A.P."/>
            <person name="Shinohara A."/>
            <person name="Yoshida Y."/>
            <person name="Fujiwara M."/>
            <person name="Mori M."/>
            <person name="Tomita M."/>
            <person name="Arakawa K."/>
        </authorList>
    </citation>
    <scope>NUCLEOTIDE SEQUENCE [LARGE SCALE GENOMIC DNA]</scope>
</reference>
<proteinExistence type="predicted"/>
<dbReference type="Proteomes" id="UP000499080">
    <property type="component" value="Unassembled WGS sequence"/>
</dbReference>
<gene>
    <name evidence="1" type="ORF">AVEN_142142_1</name>
</gene>
<evidence type="ECO:0000313" key="1">
    <source>
        <dbReference type="EMBL" id="GBM15489.1"/>
    </source>
</evidence>